<dbReference type="FunFam" id="1.10.1140.10:FF:000001">
    <property type="entry name" value="ATP synthase subunit beta"/>
    <property type="match status" value="1"/>
</dbReference>
<evidence type="ECO:0000256" key="26">
    <source>
        <dbReference type="ARBA" id="ARBA00059124"/>
    </source>
</evidence>
<evidence type="ECO:0000313" key="38">
    <source>
        <dbReference type="EMBL" id="ONH76454.1"/>
    </source>
</evidence>
<evidence type="ECO:0000256" key="11">
    <source>
        <dbReference type="ARBA" id="ARBA00022781"/>
    </source>
</evidence>
<evidence type="ECO:0000256" key="20">
    <source>
        <dbReference type="ARBA" id="ARBA00023136"/>
    </source>
</evidence>
<keyword evidence="19" id="KW-0406">Ion transport</keyword>
<dbReference type="Proteomes" id="UP000189274">
    <property type="component" value="Unassembled WGS sequence"/>
</dbReference>
<dbReference type="SUPFAM" id="SSF51197">
    <property type="entry name" value="Clavaminate synthase-like"/>
    <property type="match status" value="1"/>
</dbReference>
<keyword evidence="16" id="KW-1278">Translocase</keyword>
<dbReference type="SMART" id="SM00249">
    <property type="entry name" value="PHD"/>
    <property type="match status" value="1"/>
</dbReference>
<evidence type="ECO:0000256" key="19">
    <source>
        <dbReference type="ARBA" id="ARBA00023065"/>
    </source>
</evidence>
<evidence type="ECO:0000256" key="16">
    <source>
        <dbReference type="ARBA" id="ARBA00022967"/>
    </source>
</evidence>
<evidence type="ECO:0000256" key="24">
    <source>
        <dbReference type="ARBA" id="ARBA00044456"/>
    </source>
</evidence>
<dbReference type="SUPFAM" id="SSF52540">
    <property type="entry name" value="P-loop containing nucleoside triphosphate hydrolases"/>
    <property type="match status" value="1"/>
</dbReference>
<dbReference type="SMART" id="SM00558">
    <property type="entry name" value="JmjC"/>
    <property type="match status" value="1"/>
</dbReference>
<dbReference type="InterPro" id="IPR006855">
    <property type="entry name" value="Vertebrate-like_GNAT_dom"/>
</dbReference>
<dbReference type="Gene3D" id="1.10.1140.10">
    <property type="entry name" value="Bovine Mitochondrial F1-atpase, Atp Synthase Beta Chain, Chain D, domain 3"/>
    <property type="match status" value="1"/>
</dbReference>
<dbReference type="InterPro" id="IPR003593">
    <property type="entry name" value="AAA+_ATPase"/>
</dbReference>
<keyword evidence="18" id="KW-0482">Metalloprotease</keyword>
<dbReference type="InterPro" id="IPR019787">
    <property type="entry name" value="Znf_PHD-finger"/>
</dbReference>
<dbReference type="PANTHER" id="PTHR15184:SF71">
    <property type="entry name" value="ATP SYNTHASE SUBUNIT BETA, MITOCHONDRIAL"/>
    <property type="match status" value="1"/>
</dbReference>
<evidence type="ECO:0000256" key="29">
    <source>
        <dbReference type="PIRSR" id="PIRSR627057-2"/>
    </source>
</evidence>
<dbReference type="PROSITE" id="PS50016">
    <property type="entry name" value="ZF_PHD_2"/>
    <property type="match status" value="1"/>
</dbReference>
<evidence type="ECO:0000256" key="21">
    <source>
        <dbReference type="ARBA" id="ARBA00023196"/>
    </source>
</evidence>
<dbReference type="GO" id="GO:0005743">
    <property type="term" value="C:mitochondrial inner membrane"/>
    <property type="evidence" value="ECO:0007669"/>
    <property type="project" value="UniProtKB-SubCell"/>
</dbReference>
<dbReference type="Gene3D" id="2.40.10.170">
    <property type="match status" value="1"/>
</dbReference>
<evidence type="ECO:0000256" key="18">
    <source>
        <dbReference type="ARBA" id="ARBA00023049"/>
    </source>
</evidence>
<dbReference type="Pfam" id="PF22919">
    <property type="entry name" value="ATP-synt_VA_C"/>
    <property type="match status" value="1"/>
</dbReference>
<dbReference type="PROSITE" id="PS51731">
    <property type="entry name" value="GNAT_NAGS"/>
    <property type="match status" value="1"/>
</dbReference>
<keyword evidence="6" id="KW-0645">Protease</keyword>
<dbReference type="Pfam" id="PF16491">
    <property type="entry name" value="Peptidase_M48_N"/>
    <property type="match status" value="1"/>
</dbReference>
<evidence type="ECO:0000256" key="13">
    <source>
        <dbReference type="ARBA" id="ARBA00022824"/>
    </source>
</evidence>
<dbReference type="VEuPathDB" id="FungiDB:C5L36_0C10830"/>
<evidence type="ECO:0000259" key="37">
    <source>
        <dbReference type="PROSITE" id="PS51731"/>
    </source>
</evidence>
<feature type="transmembrane region" description="Helical" evidence="33">
    <location>
        <begin position="1604"/>
        <end position="1622"/>
    </location>
</feature>
<dbReference type="NCBIfam" id="TIGR01039">
    <property type="entry name" value="atpD"/>
    <property type="match status" value="1"/>
</dbReference>
<evidence type="ECO:0000256" key="4">
    <source>
        <dbReference type="ARBA" id="ARBA00008936"/>
    </source>
</evidence>
<dbReference type="GO" id="GO:0005524">
    <property type="term" value="F:ATP binding"/>
    <property type="evidence" value="ECO:0007669"/>
    <property type="project" value="UniProtKB-KW"/>
</dbReference>
<evidence type="ECO:0000256" key="7">
    <source>
        <dbReference type="ARBA" id="ARBA00022692"/>
    </source>
</evidence>
<dbReference type="Pfam" id="PF02874">
    <property type="entry name" value="ATP-synt_ab_N"/>
    <property type="match status" value="1"/>
</dbReference>
<keyword evidence="7 33" id="KW-0812">Transmembrane</keyword>
<evidence type="ECO:0000256" key="31">
    <source>
        <dbReference type="RuleBase" id="RU003553"/>
    </source>
</evidence>
<evidence type="ECO:0000259" key="35">
    <source>
        <dbReference type="PROSITE" id="PS51183"/>
    </source>
</evidence>
<evidence type="ECO:0000256" key="8">
    <source>
        <dbReference type="ARBA" id="ARBA00022723"/>
    </source>
</evidence>
<comment type="caution">
    <text evidence="38">The sequence shown here is derived from an EMBL/GenBank/DDBJ whole genome shotgun (WGS) entry which is preliminary data.</text>
</comment>
<dbReference type="PROSITE" id="PS51184">
    <property type="entry name" value="JMJC"/>
    <property type="match status" value="1"/>
</dbReference>
<comment type="similarity">
    <text evidence="4">Belongs to the ATPase alpha/beta chains family.</text>
</comment>
<keyword evidence="20 33" id="KW-0472">Membrane</keyword>
<dbReference type="HAMAP" id="MF_01347">
    <property type="entry name" value="ATP_synth_beta_bact"/>
    <property type="match status" value="1"/>
</dbReference>
<comment type="subcellular location">
    <subcellularLocation>
        <location evidence="3">Endoplasmic reticulum membrane</location>
        <topology evidence="3">Multi-pass membrane protein</topology>
    </subcellularLocation>
    <subcellularLocation>
        <location evidence="2">Mitochondrion inner membrane</location>
        <topology evidence="2">Peripheral membrane protein</topology>
        <orientation evidence="2">Matrix side</orientation>
    </subcellularLocation>
    <subcellularLocation>
        <location evidence="1">Nucleus</location>
    </subcellularLocation>
</comment>
<comment type="catalytic activity">
    <reaction evidence="24">
        <text>Hydrolyzes the peptide bond -P2-(S-farnesyl or geranylgeranyl)C-P1'-P2'-P3'-COOH where P1' and P2' are amino acids with aliphatic side chains and P3' is any C-terminal residue.</text>
        <dbReference type="EC" id="3.4.24.84"/>
    </reaction>
</comment>
<dbReference type="InterPro" id="IPR005722">
    <property type="entry name" value="ATP_synth_F1_bsu"/>
</dbReference>
<dbReference type="GO" id="GO:0005634">
    <property type="term" value="C:nucleus"/>
    <property type="evidence" value="ECO:0007669"/>
    <property type="project" value="UniProtKB-SubCell"/>
</dbReference>
<feature type="domain" description="JmjN" evidence="35">
    <location>
        <begin position="11"/>
        <end position="54"/>
    </location>
</feature>
<dbReference type="Gene3D" id="3.40.50.300">
    <property type="entry name" value="P-loop containing nucleotide triphosphate hydrolases"/>
    <property type="match status" value="1"/>
</dbReference>
<evidence type="ECO:0000256" key="33">
    <source>
        <dbReference type="SAM" id="Phobius"/>
    </source>
</evidence>
<evidence type="ECO:0000313" key="39">
    <source>
        <dbReference type="Proteomes" id="UP000189274"/>
    </source>
</evidence>
<dbReference type="PROSITE" id="PS00152">
    <property type="entry name" value="ATPASE_ALPHA_BETA"/>
    <property type="match status" value="1"/>
</dbReference>
<dbReference type="GO" id="GO:0071586">
    <property type="term" value="P:CAAX-box protein processing"/>
    <property type="evidence" value="ECO:0007669"/>
    <property type="project" value="InterPro"/>
</dbReference>
<keyword evidence="15 31" id="KW-0067">ATP-binding</keyword>
<evidence type="ECO:0000256" key="2">
    <source>
        <dbReference type="ARBA" id="ARBA00004443"/>
    </source>
</evidence>
<name>A0A1V2LT19_PICKU</name>
<dbReference type="CDD" id="cd18110">
    <property type="entry name" value="ATP-synt_F1_beta_C"/>
    <property type="match status" value="1"/>
</dbReference>
<reference evidence="39" key="1">
    <citation type="journal article" date="2017" name="Genome Announc.">
        <title>Genome sequences of Cyberlindnera fabianii 65, Pichia kudriavzevii 129, and Saccharomyces cerevisiae 131 isolated from fermented masau fruits in Zimbabwe.</title>
        <authorList>
            <person name="van Rijswijck I.M.H."/>
            <person name="Derks M.F.L."/>
            <person name="Abee T."/>
            <person name="de Ridder D."/>
            <person name="Smid E.J."/>
        </authorList>
    </citation>
    <scope>NUCLEOTIDE SEQUENCE [LARGE SCALE GENOMIC DNA]</scope>
    <source>
        <strain evidence="39">129</strain>
    </source>
</reference>
<evidence type="ECO:0000256" key="3">
    <source>
        <dbReference type="ARBA" id="ARBA00004477"/>
    </source>
</evidence>
<dbReference type="InterPro" id="IPR019786">
    <property type="entry name" value="Zinc_finger_PHD-type_CS"/>
</dbReference>
<protein>
    <recommendedName>
        <fullName evidence="31">ATP synthase subunit beta</fullName>
        <ecNumber evidence="31">7.1.2.2</ecNumber>
    </recommendedName>
</protein>
<evidence type="ECO:0000256" key="17">
    <source>
        <dbReference type="ARBA" id="ARBA00022989"/>
    </source>
</evidence>
<dbReference type="InterPro" id="IPR000194">
    <property type="entry name" value="ATPase_F1/V1/A1_a/bsu_nucl-bd"/>
</dbReference>
<dbReference type="VEuPathDB" id="FungiDB:C5L36_0C10240"/>
<keyword evidence="21 31" id="KW-0139">CF(1)</keyword>
<evidence type="ECO:0000256" key="9">
    <source>
        <dbReference type="ARBA" id="ARBA00022741"/>
    </source>
</evidence>
<dbReference type="VEuPathDB" id="FungiDB:C5L36_0C10800"/>
<dbReference type="InterPro" id="IPR004100">
    <property type="entry name" value="ATPase_F1/V1/A1_a/bsu_N"/>
</dbReference>
<feature type="binding site" evidence="29">
    <location>
        <position position="1816"/>
    </location>
    <ligand>
        <name>Zn(2+)</name>
        <dbReference type="ChEBI" id="CHEBI:29105"/>
        <note>catalytic</note>
    </ligand>
</feature>
<feature type="transmembrane region" description="Helical" evidence="33">
    <location>
        <begin position="1552"/>
        <end position="1572"/>
    </location>
</feature>
<keyword evidence="11" id="KW-0375">Hydrogen ion transport</keyword>
<feature type="active site" description="Proton donor" evidence="28">
    <location>
        <position position="1820"/>
    </location>
</feature>
<dbReference type="SUPFAM" id="SSF57903">
    <property type="entry name" value="FYVE/PHD zinc finger"/>
    <property type="match status" value="1"/>
</dbReference>
<feature type="compositionally biased region" description="Basic and acidic residues" evidence="32">
    <location>
        <begin position="266"/>
        <end position="280"/>
    </location>
</feature>
<dbReference type="PANTHER" id="PTHR15184">
    <property type="entry name" value="ATP SYNTHASE"/>
    <property type="match status" value="1"/>
</dbReference>
<dbReference type="EC" id="7.1.2.2" evidence="31"/>
<evidence type="ECO:0000259" key="36">
    <source>
        <dbReference type="PROSITE" id="PS51184"/>
    </source>
</evidence>
<dbReference type="Pfam" id="PF00628">
    <property type="entry name" value="PHD"/>
    <property type="match status" value="1"/>
</dbReference>
<sequence>MPFNNKLIMEAPVLHPTEKEFSSPIKYLSDPKIVQLGERYGIVKVVPPDGWKPRFALDWNTFKFHTRIQYLHELNLRNRSRACFVEGFNCYLLSKGLEPLPIVEDLCSGVSNEYKLTKRELRDHLNGWFELRDGRQVHIHDIFIGGEIRKWFYKIHDDDRYLMKKLSSYSKYVTQVLKLENSKEAEEDDANTNLVIPPETSHSTLKRLLKTPAALLVHPTIQKQLRILKSQYGSSCKRRKMRMRDQTRECRNFDKSMPTPPSEILLDDHSKGDNTGRWENTKTAGSPTGEKVYGCFNVISPEILDEVCVTCLSSRSPETTLICDGCSRSFHMKCLPVPLEKVPKYDWFCDECILGSTSVYAEYGFEEEFDNRFSLNEFQKYCEDWEISMIDSIKSGQLGTSIELTEEEKSGKKLSEKNLERLFWKITNGEVTLPDENGKFKIRYGADISSSNPGEVSAFPTSDDPASTREDEKYIKSEWNLTNLPFAKGSLLGYICNSLTSRDAHGKNDGSDGNFEQISGMSVPWLYIGGPLSTFCWHKEDHYTLSANYSHLGAPKKWYGIPAGYAEKFEMFINDIAPELEAKQRDLMHQLVSMISPDEIDEGVIPIYETVQRPGEFIVTFPKVYHSGFNYGFNVNEAVNFTLPLWVNYSLCAVKEYEKVGKECVFDTFNVLKRIYFDLQNEQGKKKWMDETGININEVHKLSEWIYKEYNQEIEKFKSYYLGNAELRRILGGIKLIKVEEYLNSMEDVIKDRNVEFDVDDKLCVDCKTRVHFQWIIVDLYQDHMSDIGEVKEENMPQEGDTANFKGYENEWKEIIEKAKNANEEEKGERRTRRRSLRKRRLDHGNDAIGITSVPPEEKEKRDICSSVELLRKENCLFGKCVLCIGCFSKEIGRLTEDELARVLKVSLLVEENMVARLFATSTRSALKAAKANLALNRGLATAAPAVGKVKSVIGAVVDVQFEQGQLPQILNALVMDNGGNKLVLEVAQHLGENTVRTIAMDGTEGLVRGQTVNDTGAPISVPVGRGTLGRILNVIGDPVDERGPVDCKERKPIHADPPAFVEQSTEAEVLETGIKVVDLLAPYARGGKIGLFGGAGVGKTVFIQELINNVAKAHGGFSVFTGVGERTREGNDLYREMKETGVINLEGESKVALVFGQMNEPPGARARVALTGLTIAEYFRDEEGQDVLLFIDNIFRFTQAGSEVSALLGRIPSAVGYQPTLATDMGLLQERITTTKKGSVTSVQAVYVPADDLTDPAPATTFAHLDATTVLSRGISELGIYPAVDPLDSKSRLLDVAVVGQEHYEVATQVQETLQAYKSLQDIIAILGMDELSEQDKLTVERARKIQRFLSQPFSVAEVFTGIPGKLVRLEETIKSFRDVLAGKYDHLPENAFYMVGGIEDVIAKAENYYIPPWICERPLPYMISLLDTARKFLDIPGFNWKSLIIGFTVANFLFDSYVKYRQIRCVKANGNRVPKELAKYDINTDTVVKSSKYSVSKLKFSILAGLYDCVENIAFFHYDVLPKLWLKSGSYLNCLVKYVPFLTKWVQGSLISQSLAFMGLFMGVSIILSIPVKYYQNFVLEESYGFNKLTIKLWVTDTIKQFALTCVLGGPILAAFLKIMDYYGDSFMYHLSVFIFAVQIFFIIVYPKFIQPFFNTLTPLEDGDLKNAIEKLALKNKFPLDKLYVIDGSKRSGHSNAYFMGLPWGSKQIVIFDTLIEHSTVDEVVAVLGHEIGHWKLNHTTKLMTIGELHMFMIFTIFSVFIKNRSFYNSFGFGLPNGITEMPAMIGFLLFGDVLKPLDAVMEFVMNLITRIYEYQADRFAAEQGLSNDLKTALVVLHKENLSSLVVDSLYSAKEYNHPTLGERVAAIDAYLTEELILTILNSTATKREARSYLSKYRLLHENDIYKNNQKIVNEEYNLESPLITNEKYSNYINKVLTSEQENNERSTFREATNRLNRHIHDTSSEIQLTQTIRTCLIRVRRLDTWDNELIMHLGVVLRKSMSLGASPVILIDRDITKGCESMEIKDQEAYVECKLENLLDILASQINTRIVRGCFDIAEDLSITTVVPEMIVIPIVSGIVPIISPFGVTRREVRKQCMDGFQMTKATIKCLEENEMHHLLSVEKVVFIDEIGGFPSVERSGSHVLINMRQEYEAIKNEILYKLRITEEARDRYLSNLEEMKDLLKTSDERTGILTTPNMATREQEKQVGKETNPIIFNILTDRPTISSSLPVSLLRTPQVNTTIVKNGMNIRVHLEPDANKGLDLVELHQKGKIDLKKLKFLIDDSFGRNLNLHHYLNRINKKVAGLIILGDYEGGAIITWENSGSRNIAYLDKLAVVKQLQGIPGVADIIFKALLNSFKAELLWRSRNNNPVNKWYFERSKANYSIPGTQWRMFVNGTKELTLDDIKEYIQICGSIEPSFDIPDEKVTRKFDFNFNYRGADA</sequence>
<dbReference type="InterPro" id="IPR011011">
    <property type="entry name" value="Znf_FYVE_PHD"/>
</dbReference>
<dbReference type="GO" id="GO:0004222">
    <property type="term" value="F:metalloendopeptidase activity"/>
    <property type="evidence" value="ECO:0007669"/>
    <property type="project" value="InterPro"/>
</dbReference>
<dbReference type="GO" id="GO:0008270">
    <property type="term" value="F:zinc ion binding"/>
    <property type="evidence" value="ECO:0007669"/>
    <property type="project" value="UniProtKB-KW"/>
</dbReference>
<keyword evidence="8 29" id="KW-0479">Metal-binding</keyword>
<dbReference type="SMART" id="SM00382">
    <property type="entry name" value="AAA"/>
    <property type="match status" value="1"/>
</dbReference>
<feature type="domain" description="PHD-type" evidence="34">
    <location>
        <begin position="305"/>
        <end position="355"/>
    </location>
</feature>
<comment type="similarity">
    <text evidence="27">Belongs to the peptidase M48A family.</text>
</comment>
<dbReference type="InterPro" id="IPR032456">
    <property type="entry name" value="Peptidase_M48_N"/>
</dbReference>
<evidence type="ECO:0000256" key="28">
    <source>
        <dbReference type="PIRSR" id="PIRSR627057-1"/>
    </source>
</evidence>
<evidence type="ECO:0000256" key="1">
    <source>
        <dbReference type="ARBA" id="ARBA00004123"/>
    </source>
</evidence>
<dbReference type="InterPro" id="IPR024034">
    <property type="entry name" value="ATPase_F1/V1_b/a_C"/>
</dbReference>
<dbReference type="PROSITE" id="PS51183">
    <property type="entry name" value="JMJN"/>
    <property type="match status" value="1"/>
</dbReference>
<feature type="binding site" evidence="29">
    <location>
        <position position="1732"/>
    </location>
    <ligand>
        <name>Zn(2+)</name>
        <dbReference type="ChEBI" id="CHEBI:29105"/>
        <note>catalytic</note>
    </ligand>
</feature>
<keyword evidence="5" id="KW-0813">Transport</keyword>
<dbReference type="Gene3D" id="2.60.120.650">
    <property type="entry name" value="Cupin"/>
    <property type="match status" value="2"/>
</dbReference>
<evidence type="ECO:0000256" key="27">
    <source>
        <dbReference type="ARBA" id="ARBA00060927"/>
    </source>
</evidence>
<dbReference type="InterPro" id="IPR001915">
    <property type="entry name" value="Peptidase_M48"/>
</dbReference>
<evidence type="ECO:0000256" key="25">
    <source>
        <dbReference type="ARBA" id="ARBA00048383"/>
    </source>
</evidence>
<dbReference type="GO" id="GO:0006526">
    <property type="term" value="P:L-arginine biosynthetic process"/>
    <property type="evidence" value="ECO:0007669"/>
    <property type="project" value="UniProtKB-UniPathway"/>
</dbReference>
<dbReference type="Pfam" id="PF02375">
    <property type="entry name" value="JmjN"/>
    <property type="match status" value="1"/>
</dbReference>
<dbReference type="InterPro" id="IPR003347">
    <property type="entry name" value="JmjC_dom"/>
</dbReference>
<comment type="cofactor">
    <cofactor evidence="29">
        <name>Zn(2+)</name>
        <dbReference type="ChEBI" id="CHEBI:29105"/>
    </cofactor>
    <text evidence="29">Binds 1 zinc ion per subunit.</text>
</comment>
<evidence type="ECO:0000256" key="14">
    <source>
        <dbReference type="ARBA" id="ARBA00022833"/>
    </source>
</evidence>
<keyword evidence="9 31" id="KW-0547">Nucleotide-binding</keyword>
<comment type="catalytic activity">
    <reaction evidence="25 31">
        <text>ATP + H2O + 4 H(+)(in) = ADP + phosphate + 5 H(+)(out)</text>
        <dbReference type="Rhea" id="RHEA:57720"/>
        <dbReference type="ChEBI" id="CHEBI:15377"/>
        <dbReference type="ChEBI" id="CHEBI:15378"/>
        <dbReference type="ChEBI" id="CHEBI:30616"/>
        <dbReference type="ChEBI" id="CHEBI:43474"/>
        <dbReference type="ChEBI" id="CHEBI:456216"/>
        <dbReference type="EC" id="7.1.2.2"/>
    </reaction>
</comment>
<dbReference type="CDD" id="cd07343">
    <property type="entry name" value="M48A_Zmpste24p_like"/>
    <property type="match status" value="1"/>
</dbReference>
<dbReference type="InterPro" id="IPR027057">
    <property type="entry name" value="CAXX_Prtase_1"/>
</dbReference>
<feature type="domain" description="JmjC" evidence="36">
    <location>
        <begin position="473"/>
        <end position="658"/>
    </location>
</feature>
<dbReference type="CDD" id="cd01133">
    <property type="entry name" value="F1-ATPase_beta_CD"/>
    <property type="match status" value="1"/>
</dbReference>
<feature type="active site" evidence="28">
    <location>
        <position position="1733"/>
    </location>
</feature>
<organism evidence="38 39">
    <name type="scientific">Pichia kudriavzevii</name>
    <name type="common">Yeast</name>
    <name type="synonym">Issatchenkia orientalis</name>
    <dbReference type="NCBI Taxonomy" id="4909"/>
    <lineage>
        <taxon>Eukaryota</taxon>
        <taxon>Fungi</taxon>
        <taxon>Dikarya</taxon>
        <taxon>Ascomycota</taxon>
        <taxon>Saccharomycotina</taxon>
        <taxon>Pichiomycetes</taxon>
        <taxon>Pichiales</taxon>
        <taxon>Pichiaceae</taxon>
        <taxon>Pichia</taxon>
    </lineage>
</organism>
<dbReference type="GO" id="GO:0042776">
    <property type="term" value="P:proton motive force-driven mitochondrial ATP synthesis"/>
    <property type="evidence" value="ECO:0007669"/>
    <property type="project" value="TreeGrafter"/>
</dbReference>
<dbReference type="EMBL" id="MQVM01000004">
    <property type="protein sequence ID" value="ONH76454.1"/>
    <property type="molecule type" value="Genomic_DNA"/>
</dbReference>
<comment type="function">
    <text evidence="31">Produces ATP from ADP in the presence of a proton gradient across the membrane.</text>
</comment>
<dbReference type="InterPro" id="IPR050053">
    <property type="entry name" value="ATPase_alpha/beta_chains"/>
</dbReference>
<dbReference type="SUPFAM" id="SSF50615">
    <property type="entry name" value="N-terminal domain of alpha and beta subunits of F1 ATP synthase"/>
    <property type="match status" value="1"/>
</dbReference>
<evidence type="ECO:0000256" key="12">
    <source>
        <dbReference type="ARBA" id="ARBA00022801"/>
    </source>
</evidence>
<dbReference type="FunFam" id="3.40.50.300:FF:000026">
    <property type="entry name" value="ATP synthase subunit beta"/>
    <property type="match status" value="1"/>
</dbReference>
<dbReference type="GO" id="GO:0005789">
    <property type="term" value="C:endoplasmic reticulum membrane"/>
    <property type="evidence" value="ECO:0007669"/>
    <property type="project" value="UniProtKB-SubCell"/>
</dbReference>
<dbReference type="InterPro" id="IPR055190">
    <property type="entry name" value="ATP-synt_VA_C"/>
</dbReference>
<evidence type="ECO:0000256" key="10">
    <source>
        <dbReference type="ARBA" id="ARBA00022771"/>
    </source>
</evidence>
<dbReference type="Pfam" id="PF04768">
    <property type="entry name" value="NAT"/>
    <property type="match status" value="1"/>
</dbReference>
<feature type="domain" description="N-acetyltransferase" evidence="37">
    <location>
        <begin position="2266"/>
        <end position="2425"/>
    </location>
</feature>
<dbReference type="GO" id="GO:0046933">
    <property type="term" value="F:proton-transporting ATP synthase activity, rotational mechanism"/>
    <property type="evidence" value="ECO:0007669"/>
    <property type="project" value="InterPro"/>
</dbReference>
<comment type="function">
    <text evidence="26">Mitochondrial membrane ATP synthase (F(1)F(0) ATP synthase or Complex V) produces ATP from ADP in the presence of a proton gradient across the membrane which is generated by electron transport complexes of the respiratory chain. F-type ATP synthases consist of two structural domains, F(1) - containing the extramembraneous catalytic core, and F(0) - containing the membrane proton channel, linked together by a central stalk and a peripheral stalk. During catalysis, ATP synthesis in the catalytic domain of F(1) is coupled via a rotary mechanism of the central stalk subunits to proton translocation. Subunits alpha/ATP1 and beta/ATP2 form the catalytic core in F(1). Rotation of the central stalk against the surrounding alpha/ATP1(3)beta/ATP2(3) subunits leads to hydrolysis of ATP in three separate catalytic sites on the beta/ATP2 subunits.</text>
</comment>
<feature type="region of interest" description="Disordered" evidence="32">
    <location>
        <begin position="261"/>
        <end position="285"/>
    </location>
</feature>
<evidence type="ECO:0000259" key="34">
    <source>
        <dbReference type="PROSITE" id="PS50016"/>
    </source>
</evidence>
<keyword evidence="10 30" id="KW-0863">Zinc-finger</keyword>
<dbReference type="SMART" id="SM00545">
    <property type="entry name" value="JmjN"/>
    <property type="match status" value="1"/>
</dbReference>
<feature type="binding site" evidence="29">
    <location>
        <position position="1736"/>
    </location>
    <ligand>
        <name>Zn(2+)</name>
        <dbReference type="ChEBI" id="CHEBI:29105"/>
        <note>catalytic</note>
    </ligand>
</feature>
<dbReference type="InterPro" id="IPR003349">
    <property type="entry name" value="JmjN"/>
</dbReference>
<evidence type="ECO:0000256" key="32">
    <source>
        <dbReference type="SAM" id="MobiDB-lite"/>
    </source>
</evidence>
<dbReference type="FunFam" id="2.40.10.170:FF:000005">
    <property type="entry name" value="ATP synthase subunit beta"/>
    <property type="match status" value="1"/>
</dbReference>
<dbReference type="GO" id="GO:0045259">
    <property type="term" value="C:proton-transporting ATP synthase complex"/>
    <property type="evidence" value="ECO:0007669"/>
    <property type="project" value="UniProtKB-KW"/>
</dbReference>
<keyword evidence="12" id="KW-0378">Hydrolase</keyword>
<gene>
    <name evidence="38" type="ORF">BOH78_1223</name>
</gene>
<feature type="transmembrane region" description="Helical" evidence="33">
    <location>
        <begin position="1745"/>
        <end position="1764"/>
    </location>
</feature>
<dbReference type="PROSITE" id="PS01359">
    <property type="entry name" value="ZF_PHD_1"/>
    <property type="match status" value="1"/>
</dbReference>
<dbReference type="InterPro" id="IPR020003">
    <property type="entry name" value="ATPase_a/bsu_AS"/>
</dbReference>
<keyword evidence="17 33" id="KW-1133">Transmembrane helix</keyword>
<accession>A0A1V2LT19</accession>
<dbReference type="InterPro" id="IPR013083">
    <property type="entry name" value="Znf_RING/FYVE/PHD"/>
</dbReference>
<keyword evidence="23 31" id="KW-0066">ATP synthesis</keyword>
<dbReference type="Pfam" id="PF02373">
    <property type="entry name" value="JmjC"/>
    <property type="match status" value="1"/>
</dbReference>
<dbReference type="InterPro" id="IPR036121">
    <property type="entry name" value="ATPase_F1/V1/A1_a/bsu_N_sf"/>
</dbReference>
<dbReference type="Gene3D" id="3.30.2010.10">
    <property type="entry name" value="Metalloproteases ('zincins'), catalytic domain"/>
    <property type="match status" value="1"/>
</dbReference>
<evidence type="ECO:0000256" key="30">
    <source>
        <dbReference type="PROSITE-ProRule" id="PRU00146"/>
    </source>
</evidence>
<keyword evidence="14 29" id="KW-0862">Zinc</keyword>
<dbReference type="InterPro" id="IPR001965">
    <property type="entry name" value="Znf_PHD"/>
</dbReference>
<dbReference type="UniPathway" id="UPA00068"/>
<keyword evidence="22" id="KW-0539">Nucleus</keyword>
<evidence type="ECO:0000256" key="6">
    <source>
        <dbReference type="ARBA" id="ARBA00022670"/>
    </source>
</evidence>
<dbReference type="CDD" id="cd18115">
    <property type="entry name" value="ATP-synt_F1_beta_N"/>
    <property type="match status" value="1"/>
</dbReference>
<feature type="transmembrane region" description="Helical" evidence="33">
    <location>
        <begin position="1628"/>
        <end position="1648"/>
    </location>
</feature>
<evidence type="ECO:0000256" key="22">
    <source>
        <dbReference type="ARBA" id="ARBA00023242"/>
    </source>
</evidence>
<comment type="subunit">
    <text evidence="31">F-type ATPases have 2 components, CF(1) - the catalytic core - and CF(0) - the membrane proton channel. CF(1) and CF(0) have multiple subunits.</text>
</comment>
<dbReference type="Gene3D" id="3.40.630.30">
    <property type="match status" value="1"/>
</dbReference>
<dbReference type="InterPro" id="IPR027417">
    <property type="entry name" value="P-loop_NTPase"/>
</dbReference>
<dbReference type="Pfam" id="PF01435">
    <property type="entry name" value="Peptidase_M48"/>
    <property type="match status" value="1"/>
</dbReference>
<dbReference type="Pfam" id="PF00006">
    <property type="entry name" value="ATP-synt_ab"/>
    <property type="match status" value="1"/>
</dbReference>
<keyword evidence="13" id="KW-0256">Endoplasmic reticulum</keyword>
<dbReference type="Gene3D" id="3.30.40.10">
    <property type="entry name" value="Zinc/RING finger domain, C3HC4 (zinc finger)"/>
    <property type="match status" value="1"/>
</dbReference>
<dbReference type="SUPFAM" id="SSF47917">
    <property type="entry name" value="C-terminal domain of alpha and beta subunits of F1 ATP synthase"/>
    <property type="match status" value="1"/>
</dbReference>
<dbReference type="FunFam" id="3.30.2010.10:FF:000002">
    <property type="entry name" value="CAAX prenyl protease"/>
    <property type="match status" value="1"/>
</dbReference>
<evidence type="ECO:0000256" key="5">
    <source>
        <dbReference type="ARBA" id="ARBA00022448"/>
    </source>
</evidence>
<evidence type="ECO:0000256" key="23">
    <source>
        <dbReference type="ARBA" id="ARBA00023310"/>
    </source>
</evidence>
<proteinExistence type="inferred from homology"/>
<evidence type="ECO:0000256" key="15">
    <source>
        <dbReference type="ARBA" id="ARBA00022840"/>
    </source>
</evidence>